<dbReference type="Proteomes" id="UP000435304">
    <property type="component" value="Unassembled WGS sequence"/>
</dbReference>
<organism evidence="2 3">
    <name type="scientific">Auraticoccus cholistanensis</name>
    <dbReference type="NCBI Taxonomy" id="2656650"/>
    <lineage>
        <taxon>Bacteria</taxon>
        <taxon>Bacillati</taxon>
        <taxon>Actinomycetota</taxon>
        <taxon>Actinomycetes</taxon>
        <taxon>Propionibacteriales</taxon>
        <taxon>Propionibacteriaceae</taxon>
        <taxon>Auraticoccus</taxon>
    </lineage>
</organism>
<dbReference type="Pfam" id="PF01814">
    <property type="entry name" value="Hemerythrin"/>
    <property type="match status" value="1"/>
</dbReference>
<dbReference type="EMBL" id="WPCU01000004">
    <property type="protein sequence ID" value="MVA75542.1"/>
    <property type="molecule type" value="Genomic_DNA"/>
</dbReference>
<feature type="domain" description="Hemerythrin-like" evidence="1">
    <location>
        <begin position="2"/>
        <end position="124"/>
    </location>
</feature>
<keyword evidence="3" id="KW-1185">Reference proteome</keyword>
<gene>
    <name evidence="2" type="ORF">GC722_05800</name>
</gene>
<sequence length="143" mass="15565">MRLVHQRLRQAVELARADAAAGAPASTPSSDLLLHCWGSCLALSGHHGGEDRLLFPALTGQHPELVEVVGRLRQDHDMIESLITAFREAVERREPPASLDRHLEGLAAVVESHFGYEERQLLAVLESLDLEAPVEEVLGPLAG</sequence>
<dbReference type="Gene3D" id="1.20.120.520">
    <property type="entry name" value="nmb1532 protein domain like"/>
    <property type="match status" value="1"/>
</dbReference>
<evidence type="ECO:0000313" key="2">
    <source>
        <dbReference type="EMBL" id="MVA75542.1"/>
    </source>
</evidence>
<accession>A0A6A9UV91</accession>
<proteinExistence type="predicted"/>
<name>A0A6A9UV91_9ACTN</name>
<dbReference type="InterPro" id="IPR012312">
    <property type="entry name" value="Hemerythrin-like"/>
</dbReference>
<dbReference type="AlphaFoldDB" id="A0A6A9UV91"/>
<evidence type="ECO:0000313" key="3">
    <source>
        <dbReference type="Proteomes" id="UP000435304"/>
    </source>
</evidence>
<comment type="caution">
    <text evidence="2">The sequence shown here is derived from an EMBL/GenBank/DDBJ whole genome shotgun (WGS) entry which is preliminary data.</text>
</comment>
<reference evidence="2 3" key="1">
    <citation type="submission" date="2019-12" db="EMBL/GenBank/DDBJ databases">
        <title>Auraticoccus cholistani sp. nov., an actinomycete isolated from soil of Cholistan desert.</title>
        <authorList>
            <person name="Cheema M.T."/>
        </authorList>
    </citation>
    <scope>NUCLEOTIDE SEQUENCE [LARGE SCALE GENOMIC DNA]</scope>
    <source>
        <strain evidence="2 3">F435</strain>
    </source>
</reference>
<protein>
    <submittedName>
        <fullName evidence="2">Hemerythrin domain-containing protein</fullName>
    </submittedName>
</protein>
<evidence type="ECO:0000259" key="1">
    <source>
        <dbReference type="Pfam" id="PF01814"/>
    </source>
</evidence>